<accession>A0ABS0HYA4</accession>
<dbReference type="SUPFAM" id="SSF51126">
    <property type="entry name" value="Pectin lyase-like"/>
    <property type="match status" value="1"/>
</dbReference>
<dbReference type="InterPro" id="IPR011050">
    <property type="entry name" value="Pectin_lyase_fold/virulence"/>
</dbReference>
<keyword evidence="3" id="KW-1185">Reference proteome</keyword>
<reference evidence="2 3" key="1">
    <citation type="submission" date="2020-11" db="EMBL/GenBank/DDBJ databases">
        <authorList>
            <person name="Kim M.K."/>
        </authorList>
    </citation>
    <scope>NUCLEOTIDE SEQUENCE [LARGE SCALE GENOMIC DNA]</scope>
    <source>
        <strain evidence="2 3">BT662</strain>
    </source>
</reference>
<evidence type="ECO:0000313" key="2">
    <source>
        <dbReference type="EMBL" id="MBF9219604.1"/>
    </source>
</evidence>
<evidence type="ECO:0000313" key="3">
    <source>
        <dbReference type="Proteomes" id="UP000618931"/>
    </source>
</evidence>
<name>A0ABS0HYA4_9BACT</name>
<protein>
    <recommendedName>
        <fullName evidence="4">Right-handed parallel beta-helix repeat-containing protein</fullName>
    </recommendedName>
</protein>
<feature type="chain" id="PRO_5045480025" description="Right-handed parallel beta-helix repeat-containing protein" evidence="1">
    <location>
        <begin position="29"/>
        <end position="345"/>
    </location>
</feature>
<feature type="signal peptide" evidence="1">
    <location>
        <begin position="1"/>
        <end position="28"/>
    </location>
</feature>
<proteinExistence type="predicted"/>
<gene>
    <name evidence="2" type="ORF">I2H31_00695</name>
</gene>
<dbReference type="InterPro" id="IPR012334">
    <property type="entry name" value="Pectin_lyas_fold"/>
</dbReference>
<evidence type="ECO:0008006" key="4">
    <source>
        <dbReference type="Google" id="ProtNLM"/>
    </source>
</evidence>
<dbReference type="EMBL" id="JADQDM010000001">
    <property type="protein sequence ID" value="MBF9219604.1"/>
    <property type="molecule type" value="Genomic_DNA"/>
</dbReference>
<sequence length="345" mass="36083">MKNFSSFFLSSALLAAVLLMLNPAAAQAKIWRIDNNAGSPGDFTTAQAAHDAAAVAVNDTLYFNGSGTTYGALHMTKRLYVFGPGFFLTQNSQTQAAPNHAYLDQLRVDPGAAGSLITGMTMYRVYLFASNILFKRNYVASSNHAVVIGDNNQLVGSYTPSNVLCVQNYISTTNGYRALWVAGGCSNIIVTNNFIHSNNPGWQAVYALSSLIFSNNTVYGILETNSTDVTNTYLYGGSLAGGSNSYHNNIGNGTQFPAGNGNVQNQPIADVCVNTGSDDGLYQLKPGSPAIGAGLGGVDIGMFGGADPYVLSGLPAIPAIWSFSAPSSGSGASGLNVNIKAKSHN</sequence>
<keyword evidence="1" id="KW-0732">Signal</keyword>
<evidence type="ECO:0000256" key="1">
    <source>
        <dbReference type="SAM" id="SignalP"/>
    </source>
</evidence>
<dbReference type="Gene3D" id="2.160.20.10">
    <property type="entry name" value="Single-stranded right-handed beta-helix, Pectin lyase-like"/>
    <property type="match status" value="1"/>
</dbReference>
<dbReference type="RefSeq" id="WP_196291073.1">
    <property type="nucleotide sequence ID" value="NZ_JADQDM010000001.1"/>
</dbReference>
<dbReference type="Proteomes" id="UP000618931">
    <property type="component" value="Unassembled WGS sequence"/>
</dbReference>
<organism evidence="2 3">
    <name type="scientific">Hymenobacter ruricola</name>
    <dbReference type="NCBI Taxonomy" id="2791023"/>
    <lineage>
        <taxon>Bacteria</taxon>
        <taxon>Pseudomonadati</taxon>
        <taxon>Bacteroidota</taxon>
        <taxon>Cytophagia</taxon>
        <taxon>Cytophagales</taxon>
        <taxon>Hymenobacteraceae</taxon>
        <taxon>Hymenobacter</taxon>
    </lineage>
</organism>
<comment type="caution">
    <text evidence="2">The sequence shown here is derived from an EMBL/GenBank/DDBJ whole genome shotgun (WGS) entry which is preliminary data.</text>
</comment>